<evidence type="ECO:0000313" key="5">
    <source>
        <dbReference type="EMBL" id="SUJ02696.1"/>
    </source>
</evidence>
<dbReference type="InterPro" id="IPR000524">
    <property type="entry name" value="Tscrpt_reg_HTH_GntR"/>
</dbReference>
<dbReference type="PRINTS" id="PR00035">
    <property type="entry name" value="HTHGNTR"/>
</dbReference>
<dbReference type="InterPro" id="IPR011711">
    <property type="entry name" value="GntR_C"/>
</dbReference>
<dbReference type="Gene3D" id="1.20.120.530">
    <property type="entry name" value="GntR ligand-binding domain-like"/>
    <property type="match status" value="1"/>
</dbReference>
<keyword evidence="1" id="KW-0805">Transcription regulation</keyword>
<sequence length="219" mass="25238">MIKQKERLSDQVYKRIKEDIQHGLYLAGHKIPSESELMDIYKVGRSTIREAINSLANSGILLVKRGDGTYVRQLSEESAINEHLRTANFEEINDARRLLEAELVRRACISATLPQLDQVARYLQLRKEAILTEDKSACIHADIQFHLHIASAANHHVFFILYQNFTHLISNFFQEREPRGISYFAMSHHLHEQLFEAIKAKDEQQALHVLANTLTNNHS</sequence>
<evidence type="ECO:0000259" key="4">
    <source>
        <dbReference type="PROSITE" id="PS50949"/>
    </source>
</evidence>
<dbReference type="SUPFAM" id="SSF48008">
    <property type="entry name" value="GntR ligand-binding domain-like"/>
    <property type="match status" value="1"/>
</dbReference>
<reference evidence="5 6" key="1">
    <citation type="submission" date="2018-06" db="EMBL/GenBank/DDBJ databases">
        <authorList>
            <consortium name="Pathogen Informatics"/>
            <person name="Doyle S."/>
        </authorList>
    </citation>
    <scope>NUCLEOTIDE SEQUENCE [LARGE SCALE GENOMIC DNA]</scope>
    <source>
        <strain evidence="5 6">NCTC11388</strain>
    </source>
</reference>
<dbReference type="Pfam" id="PF07729">
    <property type="entry name" value="FCD"/>
    <property type="match status" value="1"/>
</dbReference>
<name>A0A380BMM3_SPHSI</name>
<dbReference type="Proteomes" id="UP000254893">
    <property type="component" value="Unassembled WGS sequence"/>
</dbReference>
<dbReference type="SMART" id="SM00895">
    <property type="entry name" value="FCD"/>
    <property type="match status" value="1"/>
</dbReference>
<gene>
    <name evidence="5" type="primary">frlR</name>
    <name evidence="5" type="ORF">NCTC11388_01165</name>
</gene>
<accession>A0A380BMM3</accession>
<evidence type="ECO:0000256" key="1">
    <source>
        <dbReference type="ARBA" id="ARBA00023015"/>
    </source>
</evidence>
<organism evidence="5 6">
    <name type="scientific">Sphingobacterium spiritivorum</name>
    <name type="common">Flavobacterium spiritivorum</name>
    <dbReference type="NCBI Taxonomy" id="258"/>
    <lineage>
        <taxon>Bacteria</taxon>
        <taxon>Pseudomonadati</taxon>
        <taxon>Bacteroidota</taxon>
        <taxon>Sphingobacteriia</taxon>
        <taxon>Sphingobacteriales</taxon>
        <taxon>Sphingobacteriaceae</taxon>
        <taxon>Sphingobacterium</taxon>
    </lineage>
</organism>
<protein>
    <submittedName>
        <fullName evidence="5">HTH-type transcriptional regulator frlR</fullName>
    </submittedName>
</protein>
<dbReference type="CDD" id="cd07377">
    <property type="entry name" value="WHTH_GntR"/>
    <property type="match status" value="1"/>
</dbReference>
<evidence type="ECO:0000313" key="6">
    <source>
        <dbReference type="Proteomes" id="UP000254893"/>
    </source>
</evidence>
<dbReference type="InterPro" id="IPR036390">
    <property type="entry name" value="WH_DNA-bd_sf"/>
</dbReference>
<evidence type="ECO:0000256" key="2">
    <source>
        <dbReference type="ARBA" id="ARBA00023125"/>
    </source>
</evidence>
<dbReference type="Pfam" id="PF00392">
    <property type="entry name" value="GntR"/>
    <property type="match status" value="1"/>
</dbReference>
<dbReference type="InterPro" id="IPR008920">
    <property type="entry name" value="TF_FadR/GntR_C"/>
</dbReference>
<feature type="domain" description="HTH gntR-type" evidence="4">
    <location>
        <begin position="6"/>
        <end position="74"/>
    </location>
</feature>
<dbReference type="SUPFAM" id="SSF46785">
    <property type="entry name" value="Winged helix' DNA-binding domain"/>
    <property type="match status" value="1"/>
</dbReference>
<dbReference type="EMBL" id="UGYW01000002">
    <property type="protein sequence ID" value="SUJ02696.1"/>
    <property type="molecule type" value="Genomic_DNA"/>
</dbReference>
<dbReference type="GO" id="GO:0003700">
    <property type="term" value="F:DNA-binding transcription factor activity"/>
    <property type="evidence" value="ECO:0007669"/>
    <property type="project" value="InterPro"/>
</dbReference>
<dbReference type="Gene3D" id="1.10.10.10">
    <property type="entry name" value="Winged helix-like DNA-binding domain superfamily/Winged helix DNA-binding domain"/>
    <property type="match status" value="1"/>
</dbReference>
<dbReference type="SMART" id="SM00345">
    <property type="entry name" value="HTH_GNTR"/>
    <property type="match status" value="1"/>
</dbReference>
<keyword evidence="3" id="KW-0804">Transcription</keyword>
<dbReference type="RefSeq" id="WP_115169434.1">
    <property type="nucleotide sequence ID" value="NZ_UGYW01000002.1"/>
</dbReference>
<proteinExistence type="predicted"/>
<dbReference type="PANTHER" id="PTHR43537:SF47">
    <property type="entry name" value="REGULATORY PROTEIN GNTR HTH"/>
    <property type="match status" value="1"/>
</dbReference>
<evidence type="ECO:0000256" key="3">
    <source>
        <dbReference type="ARBA" id="ARBA00023163"/>
    </source>
</evidence>
<keyword evidence="2" id="KW-0238">DNA-binding</keyword>
<dbReference type="GO" id="GO:0003677">
    <property type="term" value="F:DNA binding"/>
    <property type="evidence" value="ECO:0007669"/>
    <property type="project" value="UniProtKB-KW"/>
</dbReference>
<dbReference type="InterPro" id="IPR036388">
    <property type="entry name" value="WH-like_DNA-bd_sf"/>
</dbReference>
<dbReference type="AlphaFoldDB" id="A0A380BMM3"/>
<dbReference type="PANTHER" id="PTHR43537">
    <property type="entry name" value="TRANSCRIPTIONAL REGULATOR, GNTR FAMILY"/>
    <property type="match status" value="1"/>
</dbReference>
<dbReference type="PROSITE" id="PS50949">
    <property type="entry name" value="HTH_GNTR"/>
    <property type="match status" value="1"/>
</dbReference>